<evidence type="ECO:0000256" key="1">
    <source>
        <dbReference type="ARBA" id="ARBA00001947"/>
    </source>
</evidence>
<keyword evidence="15" id="KW-1185">Reference proteome</keyword>
<protein>
    <recommendedName>
        <fullName evidence="3">cysteine--tRNA ligase</fullName>
        <ecNumber evidence="3">6.1.1.16</ecNumber>
    </recommendedName>
    <alternativeName>
        <fullName evidence="11">Cysteinyl-tRNA synthetase</fullName>
    </alternativeName>
</protein>
<dbReference type="OrthoDB" id="438179at2759"/>
<evidence type="ECO:0000256" key="2">
    <source>
        <dbReference type="ARBA" id="ARBA00005594"/>
    </source>
</evidence>
<dbReference type="EC" id="6.1.1.16" evidence="3"/>
<keyword evidence="6" id="KW-0547">Nucleotide-binding</keyword>
<dbReference type="GO" id="GO:0004817">
    <property type="term" value="F:cysteine-tRNA ligase activity"/>
    <property type="evidence" value="ECO:0007669"/>
    <property type="project" value="UniProtKB-EC"/>
</dbReference>
<sequence length="684" mass="75944">MISRSVHSLVEVCACSAEFHLAGSGTNVGGTRLLPTSESAGDRWMFGGCPVAAGRYQGAAQDVCGVASSRRGIPAYRSSQRDICTVGSPRGSHRFPKNVGGSASAAAVAVGRLRGSQEWPAYADLAGQETITQRSLHGCCGARARSAHLTGTRAPCAPRFLLQSLLDMKSRMTKHSRNRLLKGTVAEPVLISTRGLRRIHKVQEGKEEEVDRTRTCNAVGGDETRTPPVSVKAVGGEETRRERESDYKAVQRESEGEGERVEFRLFNTMTKQKDVFVPKVEGKVGMYVCGVTAYDYSHIGHARVYVAFDVLYRYLMALGYKVTYVRNFTDVDDKIIARAAAIGEDPLNLSTRFCEEFQMDMAALRCLPPSIEPKVSTHIKQIIDMIQSILDNGHGYVVEGGDVFFSVDSIEGYGALSGRKQEQNRAGERVTLDQRKKNPADFALWKSAKPREPAWASPWGHGRPGWHIECSAMSAEHLGHEFDIHGGGRDLIFPHHENELAQSRAACKGSHISYWVHNGFVTVDAEKMSKSLGNFFTIREVLDVYHPLALRWFLLGTHYRSPINYAKRQLEEASDRVFYLFQFQNSNLDVKAEIDMQEVDPEPDRVLEELRQKALQRAGLTGEELAARMRERADARLHKDWRRADEIRDELAAVGIMLMDGGDGTLWRPAPVIDEIPKPVASSA</sequence>
<evidence type="ECO:0000256" key="4">
    <source>
        <dbReference type="ARBA" id="ARBA00022598"/>
    </source>
</evidence>
<dbReference type="Pfam" id="PF23493">
    <property type="entry name" value="CysS_C"/>
    <property type="match status" value="1"/>
</dbReference>
<reference evidence="14 15" key="1">
    <citation type="journal article" date="2018" name="Cell">
        <title>The Chara Genome: Secondary Complexity and Implications for Plant Terrestrialization.</title>
        <authorList>
            <person name="Nishiyama T."/>
            <person name="Sakayama H."/>
            <person name="Vries J.D."/>
            <person name="Buschmann H."/>
            <person name="Saint-Marcoux D."/>
            <person name="Ullrich K.K."/>
            <person name="Haas F.B."/>
            <person name="Vanderstraeten L."/>
            <person name="Becker D."/>
            <person name="Lang D."/>
            <person name="Vosolsobe S."/>
            <person name="Rombauts S."/>
            <person name="Wilhelmsson P.K.I."/>
            <person name="Janitza P."/>
            <person name="Kern R."/>
            <person name="Heyl A."/>
            <person name="Rumpler F."/>
            <person name="Villalobos L.I.A.C."/>
            <person name="Clay J.M."/>
            <person name="Skokan R."/>
            <person name="Toyoda A."/>
            <person name="Suzuki Y."/>
            <person name="Kagoshima H."/>
            <person name="Schijlen E."/>
            <person name="Tajeshwar N."/>
            <person name="Catarino B."/>
            <person name="Hetherington A.J."/>
            <person name="Saltykova A."/>
            <person name="Bonnot C."/>
            <person name="Breuninger H."/>
            <person name="Symeonidi A."/>
            <person name="Radhakrishnan G.V."/>
            <person name="Van Nieuwerburgh F."/>
            <person name="Deforce D."/>
            <person name="Chang C."/>
            <person name="Karol K.G."/>
            <person name="Hedrich R."/>
            <person name="Ulvskov P."/>
            <person name="Glockner G."/>
            <person name="Delwiche C.F."/>
            <person name="Petrasek J."/>
            <person name="Van de Peer Y."/>
            <person name="Friml J."/>
            <person name="Beilby M."/>
            <person name="Dolan L."/>
            <person name="Kohara Y."/>
            <person name="Sugano S."/>
            <person name="Fujiyama A."/>
            <person name="Delaux P.-M."/>
            <person name="Quint M."/>
            <person name="TheiBen G."/>
            <person name="Hagemann M."/>
            <person name="Harholt J."/>
            <person name="Dunand C."/>
            <person name="Zachgo S."/>
            <person name="Langdale J."/>
            <person name="Maumus F."/>
            <person name="Straeten D.V.D."/>
            <person name="Gould S.B."/>
            <person name="Rensing S.A."/>
        </authorList>
    </citation>
    <scope>NUCLEOTIDE SEQUENCE [LARGE SCALE GENOMIC DNA]</scope>
    <source>
        <strain evidence="14 15">S276</strain>
    </source>
</reference>
<dbReference type="Gene3D" id="3.40.50.620">
    <property type="entry name" value="HUPs"/>
    <property type="match status" value="1"/>
</dbReference>
<keyword evidence="10" id="KW-0030">Aminoacyl-tRNA synthetase</keyword>
<dbReference type="Gramene" id="GBG89557">
    <property type="protein sequence ID" value="GBG89557"/>
    <property type="gene ID" value="CBR_g49346"/>
</dbReference>
<dbReference type="InterPro" id="IPR014729">
    <property type="entry name" value="Rossmann-like_a/b/a_fold"/>
</dbReference>
<evidence type="ECO:0000256" key="7">
    <source>
        <dbReference type="ARBA" id="ARBA00022833"/>
    </source>
</evidence>
<dbReference type="InterPro" id="IPR032678">
    <property type="entry name" value="tRNA-synt_1_cat_dom"/>
</dbReference>
<keyword evidence="8" id="KW-0067">ATP-binding</keyword>
<evidence type="ECO:0000313" key="15">
    <source>
        <dbReference type="Proteomes" id="UP000265515"/>
    </source>
</evidence>
<dbReference type="PRINTS" id="PR00983">
    <property type="entry name" value="TRNASYNTHCYS"/>
</dbReference>
<dbReference type="GO" id="GO:0046872">
    <property type="term" value="F:metal ion binding"/>
    <property type="evidence" value="ECO:0007669"/>
    <property type="project" value="UniProtKB-KW"/>
</dbReference>
<feature type="domain" description="Cysteinyl-tRNA ligase anticodon binding" evidence="13">
    <location>
        <begin position="627"/>
        <end position="668"/>
    </location>
</feature>
<evidence type="ECO:0000259" key="13">
    <source>
        <dbReference type="Pfam" id="PF23493"/>
    </source>
</evidence>
<evidence type="ECO:0000256" key="5">
    <source>
        <dbReference type="ARBA" id="ARBA00022723"/>
    </source>
</evidence>
<keyword evidence="9" id="KW-0648">Protein biosynthesis</keyword>
<dbReference type="FunFam" id="3.40.50.620:FF:000009">
    <property type="entry name" value="Cysteine--tRNA ligase"/>
    <property type="match status" value="1"/>
</dbReference>
<keyword evidence="4" id="KW-0436">Ligase</keyword>
<dbReference type="InterPro" id="IPR015803">
    <property type="entry name" value="Cys-tRNA-ligase"/>
</dbReference>
<dbReference type="NCBIfam" id="TIGR00435">
    <property type="entry name" value="cysS"/>
    <property type="match status" value="1"/>
</dbReference>
<evidence type="ECO:0000313" key="14">
    <source>
        <dbReference type="EMBL" id="GBG89557.1"/>
    </source>
</evidence>
<keyword evidence="7" id="KW-0862">Zinc</keyword>
<dbReference type="SUPFAM" id="SSF52374">
    <property type="entry name" value="Nucleotidylyl transferase"/>
    <property type="match status" value="1"/>
</dbReference>
<dbReference type="InterPro" id="IPR009080">
    <property type="entry name" value="tRNAsynth_Ia_anticodon-bd"/>
</dbReference>
<dbReference type="CDD" id="cd00672">
    <property type="entry name" value="CysRS_core"/>
    <property type="match status" value="1"/>
</dbReference>
<evidence type="ECO:0000256" key="11">
    <source>
        <dbReference type="ARBA" id="ARBA00031499"/>
    </source>
</evidence>
<accession>A0A388M4Q0</accession>
<organism evidence="14 15">
    <name type="scientific">Chara braunii</name>
    <name type="common">Braun's stonewort</name>
    <dbReference type="NCBI Taxonomy" id="69332"/>
    <lineage>
        <taxon>Eukaryota</taxon>
        <taxon>Viridiplantae</taxon>
        <taxon>Streptophyta</taxon>
        <taxon>Charophyceae</taxon>
        <taxon>Charales</taxon>
        <taxon>Characeae</taxon>
        <taxon>Chara</taxon>
    </lineage>
</organism>
<dbReference type="InterPro" id="IPR056411">
    <property type="entry name" value="CysS_C"/>
</dbReference>
<dbReference type="GO" id="GO:0005524">
    <property type="term" value="F:ATP binding"/>
    <property type="evidence" value="ECO:0007669"/>
    <property type="project" value="UniProtKB-KW"/>
</dbReference>
<dbReference type="Proteomes" id="UP000265515">
    <property type="component" value="Unassembled WGS sequence"/>
</dbReference>
<evidence type="ECO:0000256" key="8">
    <source>
        <dbReference type="ARBA" id="ARBA00022840"/>
    </source>
</evidence>
<dbReference type="STRING" id="69332.A0A388M4Q0"/>
<dbReference type="InterPro" id="IPR024909">
    <property type="entry name" value="Cys-tRNA/MSH_ligase"/>
</dbReference>
<evidence type="ECO:0000256" key="9">
    <source>
        <dbReference type="ARBA" id="ARBA00022917"/>
    </source>
</evidence>
<evidence type="ECO:0000256" key="10">
    <source>
        <dbReference type="ARBA" id="ARBA00023146"/>
    </source>
</evidence>
<proteinExistence type="inferred from homology"/>
<dbReference type="PANTHER" id="PTHR10890:SF25">
    <property type="entry name" value="CYSTEINE--TRNA LIGASE, CHLOROPLASTIC_MITOCHONDRIAL"/>
    <property type="match status" value="1"/>
</dbReference>
<dbReference type="HAMAP" id="MF_00041">
    <property type="entry name" value="Cys_tRNA_synth"/>
    <property type="match status" value="1"/>
</dbReference>
<evidence type="ECO:0000259" key="12">
    <source>
        <dbReference type="Pfam" id="PF01406"/>
    </source>
</evidence>
<comment type="cofactor">
    <cofactor evidence="1">
        <name>Zn(2+)</name>
        <dbReference type="ChEBI" id="CHEBI:29105"/>
    </cofactor>
</comment>
<dbReference type="Pfam" id="PF01406">
    <property type="entry name" value="tRNA-synt_1e"/>
    <property type="match status" value="1"/>
</dbReference>
<gene>
    <name evidence="14" type="ORF">CBR_g49346</name>
</gene>
<name>A0A388M4Q0_CHABU</name>
<dbReference type="SUPFAM" id="SSF47323">
    <property type="entry name" value="Anticodon-binding domain of a subclass of class I aminoacyl-tRNA synthetases"/>
    <property type="match status" value="1"/>
</dbReference>
<dbReference type="PANTHER" id="PTHR10890">
    <property type="entry name" value="CYSTEINYL-TRNA SYNTHETASE"/>
    <property type="match status" value="1"/>
</dbReference>
<feature type="domain" description="tRNA synthetases class I catalytic" evidence="12">
    <location>
        <begin position="277"/>
        <end position="574"/>
    </location>
</feature>
<dbReference type="AlphaFoldDB" id="A0A388M4Q0"/>
<evidence type="ECO:0000256" key="3">
    <source>
        <dbReference type="ARBA" id="ARBA00012832"/>
    </source>
</evidence>
<dbReference type="OMA" id="ACKGSHI"/>
<comment type="similarity">
    <text evidence="2">Belongs to the class-I aminoacyl-tRNA synthetase family.</text>
</comment>
<dbReference type="GO" id="GO:0005737">
    <property type="term" value="C:cytoplasm"/>
    <property type="evidence" value="ECO:0007669"/>
    <property type="project" value="TreeGrafter"/>
</dbReference>
<evidence type="ECO:0000256" key="6">
    <source>
        <dbReference type="ARBA" id="ARBA00022741"/>
    </source>
</evidence>
<keyword evidence="5" id="KW-0479">Metal-binding</keyword>
<dbReference type="EMBL" id="BFEA01000745">
    <property type="protein sequence ID" value="GBG89557.1"/>
    <property type="molecule type" value="Genomic_DNA"/>
</dbReference>
<comment type="caution">
    <text evidence="14">The sequence shown here is derived from an EMBL/GenBank/DDBJ whole genome shotgun (WGS) entry which is preliminary data.</text>
</comment>
<dbReference type="GO" id="GO:0006423">
    <property type="term" value="P:cysteinyl-tRNA aminoacylation"/>
    <property type="evidence" value="ECO:0007669"/>
    <property type="project" value="InterPro"/>
</dbReference>